<dbReference type="PANTHER" id="PTHR46957">
    <property type="entry name" value="CYTOKINE RECEPTOR"/>
    <property type="match status" value="1"/>
</dbReference>
<keyword evidence="5" id="KW-0677">Repeat</keyword>
<feature type="disulfide bond" evidence="10">
    <location>
        <begin position="499"/>
        <end position="508"/>
    </location>
</feature>
<dbReference type="OrthoDB" id="5984158at2759"/>
<dbReference type="Pfam" id="PF00041">
    <property type="entry name" value="fn3"/>
    <property type="match status" value="8"/>
</dbReference>
<dbReference type="InterPro" id="IPR036116">
    <property type="entry name" value="FN3_sf"/>
</dbReference>
<keyword evidence="4" id="KW-0732">Signal</keyword>
<dbReference type="InterPro" id="IPR002049">
    <property type="entry name" value="LE_dom"/>
</dbReference>
<dbReference type="SMART" id="SM00060">
    <property type="entry name" value="FN3"/>
    <property type="match status" value="16"/>
</dbReference>
<comment type="subcellular location">
    <subcellularLocation>
        <location evidence="1">Cell projection</location>
    </subcellularLocation>
    <subcellularLocation>
        <location evidence="2">Secreted</location>
    </subcellularLocation>
</comment>
<dbReference type="InterPro" id="IPR001791">
    <property type="entry name" value="Laminin_G"/>
</dbReference>
<feature type="disulfide bond" evidence="10">
    <location>
        <begin position="377"/>
        <end position="389"/>
    </location>
</feature>
<feature type="disulfide bond" evidence="10">
    <location>
        <begin position="347"/>
        <end position="356"/>
    </location>
</feature>
<evidence type="ECO:0000256" key="7">
    <source>
        <dbReference type="ARBA" id="ARBA00023180"/>
    </source>
</evidence>
<evidence type="ECO:0000256" key="2">
    <source>
        <dbReference type="ARBA" id="ARBA00004613"/>
    </source>
</evidence>
<reference evidence="11" key="1">
    <citation type="submission" date="2020-04" db="EMBL/GenBank/DDBJ databases">
        <authorList>
            <person name="Alioto T."/>
            <person name="Alioto T."/>
            <person name="Gomez Garrido J."/>
        </authorList>
    </citation>
    <scope>NUCLEOTIDE SEQUENCE</scope>
    <source>
        <strain evidence="11">A484AB</strain>
    </source>
</reference>
<dbReference type="PROSITE" id="PS50027">
    <property type="entry name" value="EGF_LAM_2"/>
    <property type="match status" value="8"/>
</dbReference>
<gene>
    <name evidence="11" type="ORF">PACLA_8A006084</name>
</gene>
<protein>
    <submittedName>
        <fullName evidence="11">Usherin</fullName>
    </submittedName>
</protein>
<dbReference type="CDD" id="cd00110">
    <property type="entry name" value="LamG"/>
    <property type="match status" value="2"/>
</dbReference>
<dbReference type="Pfam" id="PF02210">
    <property type="entry name" value="Laminin_G_2"/>
    <property type="match status" value="1"/>
</dbReference>
<organism evidence="11 12">
    <name type="scientific">Paramuricea clavata</name>
    <name type="common">Red gorgonian</name>
    <name type="synonym">Violescent sea-whip</name>
    <dbReference type="NCBI Taxonomy" id="317549"/>
    <lineage>
        <taxon>Eukaryota</taxon>
        <taxon>Metazoa</taxon>
        <taxon>Cnidaria</taxon>
        <taxon>Anthozoa</taxon>
        <taxon>Octocorallia</taxon>
        <taxon>Malacalcyonacea</taxon>
        <taxon>Plexauridae</taxon>
        <taxon>Paramuricea</taxon>
    </lineage>
</organism>
<dbReference type="InterPro" id="IPR013783">
    <property type="entry name" value="Ig-like_fold"/>
</dbReference>
<dbReference type="PROSITE" id="PS01248">
    <property type="entry name" value="EGF_LAM_1"/>
    <property type="match status" value="2"/>
</dbReference>
<dbReference type="SUPFAM" id="SSF49899">
    <property type="entry name" value="Concanavalin A-like lectins/glucanases"/>
    <property type="match status" value="2"/>
</dbReference>
<feature type="non-terminal residue" evidence="11">
    <location>
        <position position="1"/>
    </location>
</feature>
<dbReference type="FunFam" id="2.10.25.10:FF:000090">
    <property type="entry name" value="laminin subunit alpha"/>
    <property type="match status" value="2"/>
</dbReference>
<feature type="disulfide bond" evidence="10">
    <location>
        <begin position="586"/>
        <end position="598"/>
    </location>
</feature>
<dbReference type="Pfam" id="PF00053">
    <property type="entry name" value="EGF_laminin"/>
    <property type="match status" value="9"/>
</dbReference>
<name>A0A6S7IEQ9_PARCT</name>
<dbReference type="SMART" id="SM00136">
    <property type="entry name" value="LamNT"/>
    <property type="match status" value="1"/>
</dbReference>
<evidence type="ECO:0000256" key="1">
    <source>
        <dbReference type="ARBA" id="ARBA00004316"/>
    </source>
</evidence>
<dbReference type="SUPFAM" id="SSF49265">
    <property type="entry name" value="Fibronectin type III"/>
    <property type="match status" value="9"/>
</dbReference>
<dbReference type="GO" id="GO:0042995">
    <property type="term" value="C:cell projection"/>
    <property type="evidence" value="ECO:0007669"/>
    <property type="project" value="UniProtKB-SubCell"/>
</dbReference>
<dbReference type="Pfam" id="PF00055">
    <property type="entry name" value="Laminin_N"/>
    <property type="match status" value="1"/>
</dbReference>
<evidence type="ECO:0000313" key="12">
    <source>
        <dbReference type="Proteomes" id="UP001152795"/>
    </source>
</evidence>
<keyword evidence="7" id="KW-0325">Glycoprotein</keyword>
<dbReference type="InterPro" id="IPR003961">
    <property type="entry name" value="FN3_dom"/>
</dbReference>
<evidence type="ECO:0000256" key="3">
    <source>
        <dbReference type="ARBA" id="ARBA00022525"/>
    </source>
</evidence>
<keyword evidence="3" id="KW-0964">Secreted</keyword>
<dbReference type="InterPro" id="IPR008211">
    <property type="entry name" value="Laminin_N"/>
</dbReference>
<dbReference type="CDD" id="cd00055">
    <property type="entry name" value="EGF_Lam"/>
    <property type="match status" value="10"/>
</dbReference>
<dbReference type="Gene3D" id="2.60.120.260">
    <property type="entry name" value="Galactose-binding domain-like"/>
    <property type="match status" value="1"/>
</dbReference>
<keyword evidence="6 10" id="KW-1015">Disulfide bond</keyword>
<dbReference type="InterPro" id="IPR050713">
    <property type="entry name" value="RTP_Phos/Ushers"/>
</dbReference>
<dbReference type="SMART" id="SM00282">
    <property type="entry name" value="LamG"/>
    <property type="match status" value="2"/>
</dbReference>
<dbReference type="EMBL" id="CACRXK020009542">
    <property type="protein sequence ID" value="CAB4017424.1"/>
    <property type="molecule type" value="Genomic_DNA"/>
</dbReference>
<dbReference type="PROSITE" id="PS51117">
    <property type="entry name" value="LAMININ_NTER"/>
    <property type="match status" value="1"/>
</dbReference>
<evidence type="ECO:0000256" key="6">
    <source>
        <dbReference type="ARBA" id="ARBA00023157"/>
    </source>
</evidence>
<dbReference type="FunFam" id="2.10.25.10:FF:000275">
    <property type="entry name" value="usherin"/>
    <property type="match status" value="3"/>
</dbReference>
<dbReference type="Gene3D" id="2.10.25.10">
    <property type="entry name" value="Laminin"/>
    <property type="match status" value="9"/>
</dbReference>
<evidence type="ECO:0000256" key="5">
    <source>
        <dbReference type="ARBA" id="ARBA00022737"/>
    </source>
</evidence>
<dbReference type="InterPro" id="IPR013320">
    <property type="entry name" value="ConA-like_dom_sf"/>
</dbReference>
<comment type="caution">
    <text evidence="10">Lacks conserved residue(s) required for the propagation of feature annotation.</text>
</comment>
<dbReference type="SMART" id="SM00180">
    <property type="entry name" value="EGF_Lam"/>
    <property type="match status" value="10"/>
</dbReference>
<dbReference type="Gene3D" id="2.60.120.200">
    <property type="match status" value="2"/>
</dbReference>
<sequence>MFHIVSQFYGPIPAAILIERSLNYGETYEAWQYYAVDCPKSFGMANNGPLSQPDSVNCQQQDSTRYNEGGISFTPDRQIRSRPYGGSCTSLYCSQKLLDFIRATNVRVHLYNHTLFPTSVSKYFGLSKLVVAGRCECYGNAQLARYIPRNETSNGTCICECEPTTFTEGEKCDRCQPMYNNKPFLRGSTLVSYPCIKCECHNHATSCYYNQTFDPFPRDRARGGGGVCINCQHHTAGQYCDSCEDGYYRETGKNFTDADVCTPCRCSGPGVKLGKLDCVKDDSDGAILAGQCECKDNVTGRACTQCKPGYYDLKSSHATGCIACNCDVRGTVNGDVTCDVTSGQCRCKSNVMGTRCDQCRARFYNLTRINSEGCPPCLCNMTGSSSQECDKTSGQCPCKNTVTGRQCERCNLGFHSLNTSGCQPCQCSISGTRFGAFDRCDGVSGQCQCKNYVSSYSCERCKLGYYNLQRLNDNGCTRCQCDARGTFGACNNVTGTCTCKRNATGQFCDQCPTGYYNLTSSNPNGCEPCQCYAKGTQNGDRGRPEELSCGSSSGQCLCLSNVQGLKCEQCVVGYVWNQAGQGCISCSCDLDGSASRTCNDTGFCQCKTGTGVGGQFCDRCMTGYHSFTAGRCTSCNCNHAGITRDGCDARGCFHCKQNVEGPRCDQCKPGTRSLQQENPFGCSGVPSQQGPPIVRTLSSTTLSVLWDPPDQPNGLITSYELYRNGTRVYTDRNDRREFNDTGLKPYTWYGYYIITNTDGGTIRSFDDGKLYRTEEDAPDGVSRPNISDIRPRSGKAVWSYPSARNGKLTSFYLESTNPRDANIIVHCQGLVLSCDVINLRPYTVYNFTIRVCTSAGCTKSPANSILTRPTAPDNQPAPDVVPLPGGKSFIVTWDKPAEPNGIIFRYELHQRSFPALPDDRGKSVYSSSPSANPGADNLRNTTILGLVPFTWYEFRVVTYTAQVSGDTASNWTRQRTAEAVPEGESRIRPQSSAVSSSEVNITWYLPASPHGIITKSRVYIYTNETSYTIPVLARTVNRTSSAVVSGLQPYTMYRFTVTSCNSVGCTTHSGETETKTLPGAPSGQAAPTGEPLNSTHLKLTWSLPSQPNGPVPPEYHVTRSHAAFYSPPINAIEGAHFPGLGYYLLSDTVITDVVQTQVEFWFRTRFDHGLIMFLASATQEDFIAVEIREGVPWFIFDCQSGIAQISVKNSPKFNDNNWHYVEITRNRRRGEVTVDRNYHGLGESPPTASYIDRNTGVYIGGVKPGLRLNQHILNSVYSLNNSIHFIGCLNKLRLQNKLVSLDTALEKVNVDPVSSGCPVAHAPGFYLKGGGYLSLKKEIFKGNTIYTLSFEFKTFYTSGILVFVYGEGTGEESYFTVSLDSGDIRVLYRTRSCYGNITLVPSRPVCDGAWHSLSLTNFGKSSFFIDIDRKRETIDPGITDLYVTSELYFGGLPFGSRAAQKAGSIGLNTGTTFGGCFRRIKTSRDIDFLTEVSSVMNVDLSGCPRTVNGTRVGTCYNATSQLVYAGTDESMVDGELASFTDYLYRVESKQPGTQGGGKSSWFALRSGEGAPEFYRAPHDVISLPGGKSMRVAWQPPQVYRGVLRGYIIRAYYGGNSSTDPVEMRFNEIRVLNATLSGLEPYTWYDVRVAAFTNGGTGESPGTRVRTLESAPEGVRIPDVQRYPYSLFISWQVPHKPNGIITEYILSINDSDVYRGLNQTFNLTGLAVYTRHIILLTACTKINCTQGTPTVFYTAEIPPQGVRPPDVRILGAHRAEVTWQEPGTRNGRMRGYQILVNAIGSPSWEMRTINATAEQRLLVITNLTAGTRYAFRLKAINGGGATLSTPTTRRTVESSPENIPPPWIRGLSPYSILVTILEPGLPNGNITRYELYRVNGRNEMIVLNGTLKNFTESGLTPYTQYYFRSRICTAKGCGSSVVGNGTTLEATPNGTVSLNISILNSTSVLAEWSPVHTPNGIVFYNLIVDGEFLVQGSFEVENDTRAVARVVHPLQEMLFTQLLPYASFLFQINASNTAGYVLSNIVQGRTGQGAPIGLAAPNVTILNSTAAEIIWLPPAHHNGILLFYEIMRVHIESGLGKIVNTSLQLSLIMTDMEPYMKYGFQIGASTSGGKAWSDVTEVRTLQDVPSPVDPPTFPQVDSRTLQVHWDRASKPNGVIIHYILYRNDTHRTTVSSNITRLSVTGLDPFTIYVFSVAACTVVGCSNSSLSRPVRTLEDVPQGQSSPVLSHAPGPSIMIRWSEPTVTNGKISEYVIQRRSEIDQSNISSVAKVPANQSAEYLDSSVVPCLRYYYRVIAFTKAGGTPSPWSNITTQEGAPEFVPRPTTRSLNSSAVQVTWSKARSQCVLTHYIVRVLENRRNYSGFQASDPLNFIITDLLPYKLYKRTLDEPLSDNFTMTSYVEVYSGITRAFDDRGLGIFSEQQYKVTMINEHGNTTSDDSQSFRTGHAPPRAGVLLRGLALNHTSILLNWTLPELKFLLGEVLNYAVRYKDIVADVEYTFMNNLPGSVRKVVVTPLSPSKDFSFQVILNNGAGTRASNEVNVRTLDGAPEGFDRPRVRTINSTSIEVTWSPPRIPNGRITTYHIYANSARVGSTTSLYFNATSLIPFTAYDIQVEVCTVYDCVRSDPSSARTLPAVPEFLDSPMLSPGRRNILVTW</sequence>
<feature type="disulfide bond" evidence="10">
    <location>
        <begin position="635"/>
        <end position="647"/>
    </location>
</feature>
<evidence type="ECO:0000256" key="8">
    <source>
        <dbReference type="ARBA" id="ARBA00023273"/>
    </source>
</evidence>
<keyword evidence="9 10" id="KW-0424">Laminin EGF-like domain</keyword>
<feature type="disulfide bond" evidence="10">
    <location>
        <begin position="398"/>
        <end position="407"/>
    </location>
</feature>
<dbReference type="PRINTS" id="PR00011">
    <property type="entry name" value="EGFLAMININ"/>
</dbReference>
<dbReference type="GO" id="GO:0005576">
    <property type="term" value="C:extracellular region"/>
    <property type="evidence" value="ECO:0007669"/>
    <property type="project" value="UniProtKB-SubCell"/>
</dbReference>
<feature type="disulfide bond" evidence="10">
    <location>
        <begin position="294"/>
        <end position="303"/>
    </location>
</feature>
<feature type="disulfide bond" evidence="10">
    <location>
        <begin position="449"/>
        <end position="458"/>
    </location>
</feature>
<dbReference type="Gene3D" id="2.60.40.10">
    <property type="entry name" value="Immunoglobulins"/>
    <property type="match status" value="15"/>
</dbReference>
<feature type="disulfide bond" evidence="10">
    <location>
        <begin position="379"/>
        <end position="396"/>
    </location>
</feature>
<dbReference type="Proteomes" id="UP001152795">
    <property type="component" value="Unassembled WGS sequence"/>
</dbReference>
<dbReference type="PANTHER" id="PTHR46957:SF3">
    <property type="entry name" value="CYTOKINE RECEPTOR"/>
    <property type="match status" value="1"/>
</dbReference>
<dbReference type="Pfam" id="PF00054">
    <property type="entry name" value="Laminin_G_1"/>
    <property type="match status" value="1"/>
</dbReference>
<proteinExistence type="predicted"/>
<evidence type="ECO:0000256" key="10">
    <source>
        <dbReference type="PROSITE-ProRule" id="PRU00460"/>
    </source>
</evidence>
<dbReference type="PROSITE" id="PS50853">
    <property type="entry name" value="FN3"/>
    <property type="match status" value="12"/>
</dbReference>
<evidence type="ECO:0000256" key="4">
    <source>
        <dbReference type="ARBA" id="ARBA00022729"/>
    </source>
</evidence>
<dbReference type="SUPFAM" id="SSF57196">
    <property type="entry name" value="EGF/Laminin"/>
    <property type="match status" value="5"/>
</dbReference>
<dbReference type="PROSITE" id="PS50025">
    <property type="entry name" value="LAM_G_DOMAIN"/>
    <property type="match status" value="2"/>
</dbReference>
<comment type="caution">
    <text evidence="11">The sequence shown here is derived from an EMBL/GenBank/DDBJ whole genome shotgun (WGS) entry which is preliminary data.</text>
</comment>
<dbReference type="CDD" id="cd00063">
    <property type="entry name" value="FN3"/>
    <property type="match status" value="13"/>
</dbReference>
<evidence type="ECO:0000313" key="11">
    <source>
        <dbReference type="EMBL" id="CAB4017424.1"/>
    </source>
</evidence>
<accession>A0A6S7IEQ9</accession>
<feature type="disulfide bond" evidence="10">
    <location>
        <begin position="655"/>
        <end position="664"/>
    </location>
</feature>
<keyword evidence="8" id="KW-0966">Cell projection</keyword>
<feature type="disulfide bond" evidence="10">
    <location>
        <begin position="558"/>
        <end position="567"/>
    </location>
</feature>
<evidence type="ECO:0000256" key="9">
    <source>
        <dbReference type="ARBA" id="ARBA00023292"/>
    </source>
</evidence>
<keyword evidence="12" id="KW-1185">Reference proteome</keyword>